<feature type="compositionally biased region" description="Polar residues" evidence="4">
    <location>
        <begin position="249"/>
        <end position="264"/>
    </location>
</feature>
<reference evidence="5 6" key="1">
    <citation type="submission" date="2014-10" db="EMBL/GenBank/DDBJ databases">
        <title>Draft genome of the hookworm Ancylostoma caninum.</title>
        <authorList>
            <person name="Mitreva M."/>
        </authorList>
    </citation>
    <scope>NUCLEOTIDE SEQUENCE [LARGE SCALE GENOMIC DNA]</scope>
    <source>
        <strain evidence="5 6">Baltimore</strain>
    </source>
</reference>
<gene>
    <name evidence="5" type="ORF">ANCCAN_13775</name>
</gene>
<feature type="coiled-coil region" evidence="3">
    <location>
        <begin position="201"/>
        <end position="228"/>
    </location>
</feature>
<feature type="region of interest" description="Disordered" evidence="4">
    <location>
        <begin position="247"/>
        <end position="292"/>
    </location>
</feature>
<comment type="caution">
    <text evidence="5">The sequence shown here is derived from an EMBL/GenBank/DDBJ whole genome shotgun (WGS) entry which is preliminary data.</text>
</comment>
<keyword evidence="6" id="KW-1185">Reference proteome</keyword>
<evidence type="ECO:0000256" key="2">
    <source>
        <dbReference type="ARBA" id="ARBA00023054"/>
    </source>
</evidence>
<accession>A0A368G9A9</accession>
<dbReference type="Proteomes" id="UP000252519">
    <property type="component" value="Unassembled WGS sequence"/>
</dbReference>
<keyword evidence="2 3" id="KW-0175">Coiled coil</keyword>
<dbReference type="InterPro" id="IPR008555">
    <property type="entry name" value="SIKE"/>
</dbReference>
<dbReference type="EMBL" id="JOJR01000293">
    <property type="protein sequence ID" value="RCN40288.1"/>
    <property type="molecule type" value="Genomic_DNA"/>
</dbReference>
<evidence type="ECO:0000256" key="1">
    <source>
        <dbReference type="ARBA" id="ARBA00005537"/>
    </source>
</evidence>
<evidence type="ECO:0000313" key="6">
    <source>
        <dbReference type="Proteomes" id="UP000252519"/>
    </source>
</evidence>
<dbReference type="OrthoDB" id="21214at2759"/>
<proteinExistence type="inferred from homology"/>
<evidence type="ECO:0000313" key="5">
    <source>
        <dbReference type="EMBL" id="RCN40288.1"/>
    </source>
</evidence>
<sequence>MNFGFDYIEDHFCNFDEHFQEVYCVYGSFGRAGVHYILNRCRYPDSSSVGLSMVFITPVDIPSLIKDFQKIVVELNESDVINLSLSHAHRVADLIQRRSGDAPLRHIPGQDFETEHKESRIKQLRDLDSENRQLRQLYEDSQWTLHLVMEAHRRELDAHFCQDGIASASSSETKNDVELDTTRKQFHQNAAIMARGVNEVFQHEQRMKEAFAKRMEELEMENEVLRCVLESQPGVDANTILQQLERRMASSTPSPGDISMNSSGEYECREQHDEEATPVKKPSAGQRKLDVT</sequence>
<protein>
    <submittedName>
        <fullName evidence="5">Uncharacterized protein</fullName>
    </submittedName>
</protein>
<organism evidence="5 6">
    <name type="scientific">Ancylostoma caninum</name>
    <name type="common">Dog hookworm</name>
    <dbReference type="NCBI Taxonomy" id="29170"/>
    <lineage>
        <taxon>Eukaryota</taxon>
        <taxon>Metazoa</taxon>
        <taxon>Ecdysozoa</taxon>
        <taxon>Nematoda</taxon>
        <taxon>Chromadorea</taxon>
        <taxon>Rhabditida</taxon>
        <taxon>Rhabditina</taxon>
        <taxon>Rhabditomorpha</taxon>
        <taxon>Strongyloidea</taxon>
        <taxon>Ancylostomatidae</taxon>
        <taxon>Ancylostomatinae</taxon>
        <taxon>Ancylostoma</taxon>
    </lineage>
</organism>
<comment type="similarity">
    <text evidence="1">Belongs to the SIKE family.</text>
</comment>
<dbReference type="AlphaFoldDB" id="A0A368G9A9"/>
<evidence type="ECO:0000256" key="3">
    <source>
        <dbReference type="SAM" id="Coils"/>
    </source>
</evidence>
<dbReference type="Pfam" id="PF05769">
    <property type="entry name" value="SIKE"/>
    <property type="match status" value="1"/>
</dbReference>
<evidence type="ECO:0000256" key="4">
    <source>
        <dbReference type="SAM" id="MobiDB-lite"/>
    </source>
</evidence>
<feature type="compositionally biased region" description="Basic and acidic residues" evidence="4">
    <location>
        <begin position="266"/>
        <end position="278"/>
    </location>
</feature>
<name>A0A368G9A9_ANCCA</name>